<dbReference type="PANTHER" id="PTHR11439">
    <property type="entry name" value="GAG-POL-RELATED RETROTRANSPOSON"/>
    <property type="match status" value="1"/>
</dbReference>
<evidence type="ECO:0000313" key="2">
    <source>
        <dbReference type="EMBL" id="GJU10114.1"/>
    </source>
</evidence>
<reference evidence="2" key="2">
    <citation type="submission" date="2022-01" db="EMBL/GenBank/DDBJ databases">
        <authorList>
            <person name="Yamashiro T."/>
            <person name="Shiraishi A."/>
            <person name="Satake H."/>
            <person name="Nakayama K."/>
        </authorList>
    </citation>
    <scope>NUCLEOTIDE SEQUENCE</scope>
</reference>
<evidence type="ECO:0000313" key="3">
    <source>
        <dbReference type="Proteomes" id="UP001151760"/>
    </source>
</evidence>
<dbReference type="EMBL" id="BQNB010021792">
    <property type="protein sequence ID" value="GJU10114.1"/>
    <property type="molecule type" value="Genomic_DNA"/>
</dbReference>
<proteinExistence type="predicted"/>
<dbReference type="Proteomes" id="UP001151760">
    <property type="component" value="Unassembled WGS sequence"/>
</dbReference>
<name>A0ABQ5JCP9_9ASTR</name>
<protein>
    <submittedName>
        <fullName evidence="2">Ribonuclease H-like domain-containing protein</fullName>
    </submittedName>
</protein>
<reference evidence="2" key="1">
    <citation type="journal article" date="2022" name="Int. J. Mol. Sci.">
        <title>Draft Genome of Tanacetum Coccineum: Genomic Comparison of Closely Related Tanacetum-Family Plants.</title>
        <authorList>
            <person name="Yamashiro T."/>
            <person name="Shiraishi A."/>
            <person name="Nakayama K."/>
            <person name="Satake H."/>
        </authorList>
    </citation>
    <scope>NUCLEOTIDE SEQUENCE</scope>
</reference>
<feature type="region of interest" description="Disordered" evidence="1">
    <location>
        <begin position="1"/>
        <end position="97"/>
    </location>
</feature>
<organism evidence="2 3">
    <name type="scientific">Tanacetum coccineum</name>
    <dbReference type="NCBI Taxonomy" id="301880"/>
    <lineage>
        <taxon>Eukaryota</taxon>
        <taxon>Viridiplantae</taxon>
        <taxon>Streptophyta</taxon>
        <taxon>Embryophyta</taxon>
        <taxon>Tracheophyta</taxon>
        <taxon>Spermatophyta</taxon>
        <taxon>Magnoliopsida</taxon>
        <taxon>eudicotyledons</taxon>
        <taxon>Gunneridae</taxon>
        <taxon>Pentapetalae</taxon>
        <taxon>asterids</taxon>
        <taxon>campanulids</taxon>
        <taxon>Asterales</taxon>
        <taxon>Asteraceae</taxon>
        <taxon>Asteroideae</taxon>
        <taxon>Anthemideae</taxon>
        <taxon>Anthemidinae</taxon>
        <taxon>Tanacetum</taxon>
    </lineage>
</organism>
<dbReference type="CDD" id="cd09272">
    <property type="entry name" value="RNase_HI_RT_Ty1"/>
    <property type="match status" value="1"/>
</dbReference>
<comment type="caution">
    <text evidence="2">The sequence shown here is derived from an EMBL/GenBank/DDBJ whole genome shotgun (WGS) entry which is preliminary data.</text>
</comment>
<sequence length="516" mass="58029">MKVVTKRSKTDYHISHASGSGANEGIGVTPGVPYGTEDEQISWKSSGKSKEGSKSHQQSTGKSAQAEEPIHTTTPIPDWFQKPSKPPTPDRDWNKTLPAIHGPIQPWFSTLAQNKDPRESFNELMDTPLDFSAFVLNRLKVDTLTPELLTGPTFELMKGSSRSGGTLIILKKVCQATTYQQDWNNPEDINIRIDDNKVYTFKEGDYNRVRLQDIKDMLLLLVQGKLTNLNIEERLALGVSLRMFTRSIVIKRRVKDVQLGIESYQKKLNLTKPDTLMRIDELHKFSDDTLNDVRERAGAMIQDMDRQLRNKRIMRSLEKFIDGRLLTDRTIASLHREFSMTNLGALNYFLGISVTRDSSGMFLSQCKYAMEILECAHMVGCNSSRTPVDTESKLGDGGTPGTLDYGSQLFSSTTDSLIAYSDADWLPTLSRSSAEAEYRGVANAVAKTCWIRNLLRELHTPLSSAAIVYCDNVSAVYLSSNPVQHQRTKHIEIDIHFIRDLVATGRVRVLHVPSRF</sequence>
<gene>
    <name evidence="2" type="ORF">Tco_1132510</name>
</gene>
<keyword evidence="3" id="KW-1185">Reference proteome</keyword>
<evidence type="ECO:0000256" key="1">
    <source>
        <dbReference type="SAM" id="MobiDB-lite"/>
    </source>
</evidence>
<dbReference type="PANTHER" id="PTHR11439:SF524">
    <property type="entry name" value="RNA-DIRECTED DNA POLYMERASE, PROTEIN KINASE RLK-PELLE-DLSV FAMILY"/>
    <property type="match status" value="1"/>
</dbReference>
<accession>A0ABQ5JCP9</accession>